<proteinExistence type="predicted"/>
<evidence type="ECO:0000259" key="1">
    <source>
        <dbReference type="Pfam" id="PF07992"/>
    </source>
</evidence>
<accession>A0A438MYY6</accession>
<evidence type="ECO:0000313" key="2">
    <source>
        <dbReference type="EMBL" id="RVX68140.1"/>
    </source>
</evidence>
<dbReference type="OrthoDB" id="202203at2759"/>
<dbReference type="GO" id="GO:0004174">
    <property type="term" value="F:electron-transferring-flavoprotein dehydrogenase activity"/>
    <property type="evidence" value="ECO:0007669"/>
    <property type="project" value="TreeGrafter"/>
</dbReference>
<comment type="caution">
    <text evidence="2">The sequence shown here is derived from an EMBL/GenBank/DDBJ whole genome shotgun (WGS) entry which is preliminary data.</text>
</comment>
<sequence length="399" mass="43360">MAGVGKSLKNVVVVGGSYVGRAAAQELARVIPSTHRVLLIEPHSHFHHLFTFPRFAILPGHEHKAFVPYTGIFSSVPNPAQHAVVHARVVSVQARQVILDRQWQGSTAIPFEYLAIATGTKLSQPAAMKEDDKASSVTYLRSHQNAIKKAKSILIVGGGAVGVQMATDLKEIYPEKQVTVVQSRAHVMPQFHEKFHSRVKQRFDQLGVKLITGARVVLPAGGFPSLGEPFEVKLTTGETLTTEFVVLATGQKANNDLVADLESAAPGTIINPQNGYIRVRPTLQFANKDFPRLFAVGDIADTGSHKAARPGVGQAAVLAKNVQALIEGREPEETFVVSPPAIHLSLGITENVVFRNPNKAEGQTEPVIIERTDGEADMNVEGFWQRLGVEITNPQQYHL</sequence>
<protein>
    <recommendedName>
        <fullName evidence="1">FAD/NAD(P)-binding domain-containing protein</fullName>
    </recommendedName>
</protein>
<dbReference type="InterPro" id="IPR023753">
    <property type="entry name" value="FAD/NAD-binding_dom"/>
</dbReference>
<gene>
    <name evidence="2" type="ORF">B0A52_08281</name>
</gene>
<name>A0A438MYY6_EXOME</name>
<dbReference type="VEuPathDB" id="FungiDB:PV10_05717"/>
<dbReference type="FunFam" id="3.50.50.100:FF:000015">
    <property type="entry name" value="Amid-like NADH oxidoreductase, putative"/>
    <property type="match status" value="1"/>
</dbReference>
<dbReference type="PANTHER" id="PTHR43735">
    <property type="entry name" value="APOPTOSIS-INDUCING FACTOR 1"/>
    <property type="match status" value="1"/>
</dbReference>
<dbReference type="EMBL" id="NAJM01000041">
    <property type="protein sequence ID" value="RVX68140.1"/>
    <property type="molecule type" value="Genomic_DNA"/>
</dbReference>
<dbReference type="Gene3D" id="3.50.50.100">
    <property type="match status" value="1"/>
</dbReference>
<dbReference type="AlphaFoldDB" id="A0A438MYY6"/>
<dbReference type="Proteomes" id="UP000288859">
    <property type="component" value="Unassembled WGS sequence"/>
</dbReference>
<feature type="domain" description="FAD/NAD(P)-binding" evidence="1">
    <location>
        <begin position="10"/>
        <end position="307"/>
    </location>
</feature>
<dbReference type="Pfam" id="PF07992">
    <property type="entry name" value="Pyr_redox_2"/>
    <property type="match status" value="1"/>
</dbReference>
<dbReference type="GO" id="GO:0050660">
    <property type="term" value="F:flavin adenine dinucleotide binding"/>
    <property type="evidence" value="ECO:0007669"/>
    <property type="project" value="TreeGrafter"/>
</dbReference>
<dbReference type="PRINTS" id="PR00469">
    <property type="entry name" value="PNDRDTASEII"/>
</dbReference>
<reference evidence="2 3" key="1">
    <citation type="submission" date="2017-03" db="EMBL/GenBank/DDBJ databases">
        <title>Genomes of endolithic fungi from Antarctica.</title>
        <authorList>
            <person name="Coleine C."/>
            <person name="Masonjones S."/>
            <person name="Stajich J.E."/>
        </authorList>
    </citation>
    <scope>NUCLEOTIDE SEQUENCE [LARGE SCALE GENOMIC DNA]</scope>
    <source>
        <strain evidence="2 3">CCFEE 6314</strain>
    </source>
</reference>
<dbReference type="PANTHER" id="PTHR43735:SF11">
    <property type="entry name" value="HYPOTHETICAL OXIDOREDUCTASE (EUROFUNG)"/>
    <property type="match status" value="1"/>
</dbReference>
<dbReference type="SUPFAM" id="SSF51905">
    <property type="entry name" value="FAD/NAD(P)-binding domain"/>
    <property type="match status" value="1"/>
</dbReference>
<organism evidence="2 3">
    <name type="scientific">Exophiala mesophila</name>
    <name type="common">Black yeast-like fungus</name>
    <dbReference type="NCBI Taxonomy" id="212818"/>
    <lineage>
        <taxon>Eukaryota</taxon>
        <taxon>Fungi</taxon>
        <taxon>Dikarya</taxon>
        <taxon>Ascomycota</taxon>
        <taxon>Pezizomycotina</taxon>
        <taxon>Eurotiomycetes</taxon>
        <taxon>Chaetothyriomycetidae</taxon>
        <taxon>Chaetothyriales</taxon>
        <taxon>Herpotrichiellaceae</taxon>
        <taxon>Exophiala</taxon>
    </lineage>
</organism>
<dbReference type="GO" id="GO:0005737">
    <property type="term" value="C:cytoplasm"/>
    <property type="evidence" value="ECO:0007669"/>
    <property type="project" value="TreeGrafter"/>
</dbReference>
<dbReference type="PRINTS" id="PR00368">
    <property type="entry name" value="FADPNR"/>
</dbReference>
<evidence type="ECO:0000313" key="3">
    <source>
        <dbReference type="Proteomes" id="UP000288859"/>
    </source>
</evidence>
<dbReference type="InterPro" id="IPR036188">
    <property type="entry name" value="FAD/NAD-bd_sf"/>
</dbReference>